<keyword evidence="2 5" id="KW-0812">Transmembrane</keyword>
<organism evidence="7 8">
    <name type="scientific">Bradyrhizobium symbiodeficiens</name>
    <dbReference type="NCBI Taxonomy" id="1404367"/>
    <lineage>
        <taxon>Bacteria</taxon>
        <taxon>Pseudomonadati</taxon>
        <taxon>Pseudomonadota</taxon>
        <taxon>Alphaproteobacteria</taxon>
        <taxon>Hyphomicrobiales</taxon>
        <taxon>Nitrobacteraceae</taxon>
        <taxon>Bradyrhizobium</taxon>
    </lineage>
</organism>
<dbReference type="EC" id="3.4.21.-" evidence="7"/>
<dbReference type="GO" id="GO:0016020">
    <property type="term" value="C:membrane"/>
    <property type="evidence" value="ECO:0007669"/>
    <property type="project" value="UniProtKB-SubCell"/>
</dbReference>
<evidence type="ECO:0000256" key="1">
    <source>
        <dbReference type="ARBA" id="ARBA00004141"/>
    </source>
</evidence>
<keyword evidence="4 5" id="KW-0472">Membrane</keyword>
<dbReference type="InterPro" id="IPR035952">
    <property type="entry name" value="Rhomboid-like_sf"/>
</dbReference>
<dbReference type="InterPro" id="IPR022764">
    <property type="entry name" value="Peptidase_S54_rhomboid_dom"/>
</dbReference>
<reference evidence="7 8" key="1">
    <citation type="journal article" date="2020" name="Int. J. Syst. Evol. Microbiol.">
        <title>Description and complete genome sequences of Bradyrhizobium symbiodeficiens sp. nov., a non-symbiotic bacterium associated with legumes native to Canada.</title>
        <authorList>
            <person name="Bromfield E.S.P."/>
            <person name="Cloutier S."/>
            <person name="Nguyen H.D.T."/>
        </authorList>
    </citation>
    <scope>NUCLEOTIDE SEQUENCE [LARGE SCALE GENOMIC DNA]</scope>
    <source>
        <strain evidence="7 8">101S1MB</strain>
    </source>
</reference>
<evidence type="ECO:0000313" key="8">
    <source>
        <dbReference type="Proteomes" id="UP000500895"/>
    </source>
</evidence>
<gene>
    <name evidence="7" type="ORF">HAV00_33015</name>
</gene>
<name>A0AAJ6N4C0_9BRAD</name>
<proteinExistence type="predicted"/>
<evidence type="ECO:0000259" key="6">
    <source>
        <dbReference type="Pfam" id="PF01694"/>
    </source>
</evidence>
<feature type="transmembrane region" description="Helical" evidence="5">
    <location>
        <begin position="206"/>
        <end position="225"/>
    </location>
</feature>
<dbReference type="RefSeq" id="WP_283810779.1">
    <property type="nucleotide sequence ID" value="NZ_CP050066.2"/>
</dbReference>
<dbReference type="SUPFAM" id="SSF144091">
    <property type="entry name" value="Rhomboid-like"/>
    <property type="match status" value="1"/>
</dbReference>
<dbReference type="Gene3D" id="1.20.1540.10">
    <property type="entry name" value="Rhomboid-like"/>
    <property type="match status" value="1"/>
</dbReference>
<keyword evidence="7" id="KW-0378">Hydrolase</keyword>
<dbReference type="GO" id="GO:0006508">
    <property type="term" value="P:proteolysis"/>
    <property type="evidence" value="ECO:0007669"/>
    <property type="project" value="UniProtKB-KW"/>
</dbReference>
<dbReference type="Proteomes" id="UP000500895">
    <property type="component" value="Chromosome"/>
</dbReference>
<dbReference type="GO" id="GO:0004252">
    <property type="term" value="F:serine-type endopeptidase activity"/>
    <property type="evidence" value="ECO:0007669"/>
    <property type="project" value="InterPro"/>
</dbReference>
<dbReference type="Pfam" id="PF01694">
    <property type="entry name" value="Rhomboid"/>
    <property type="match status" value="1"/>
</dbReference>
<feature type="transmembrane region" description="Helical" evidence="5">
    <location>
        <begin position="181"/>
        <end position="200"/>
    </location>
</feature>
<protein>
    <submittedName>
        <fullName evidence="7">Rhomboid family intramembrane serine protease</fullName>
        <ecNumber evidence="7">3.4.21.-</ecNumber>
    </submittedName>
</protein>
<evidence type="ECO:0000256" key="3">
    <source>
        <dbReference type="ARBA" id="ARBA00022989"/>
    </source>
</evidence>
<feature type="transmembrane region" description="Helical" evidence="5">
    <location>
        <begin position="98"/>
        <end position="116"/>
    </location>
</feature>
<evidence type="ECO:0000256" key="5">
    <source>
        <dbReference type="SAM" id="Phobius"/>
    </source>
</evidence>
<feature type="transmembrane region" description="Helical" evidence="5">
    <location>
        <begin position="128"/>
        <end position="147"/>
    </location>
</feature>
<dbReference type="AlphaFoldDB" id="A0AAJ6N4C0"/>
<evidence type="ECO:0000256" key="2">
    <source>
        <dbReference type="ARBA" id="ARBA00022692"/>
    </source>
</evidence>
<dbReference type="PANTHER" id="PTHR43066">
    <property type="entry name" value="RHOMBOID-RELATED PROTEIN"/>
    <property type="match status" value="1"/>
</dbReference>
<dbReference type="EMBL" id="CP050066">
    <property type="protein sequence ID" value="WWE92017.1"/>
    <property type="molecule type" value="Genomic_DNA"/>
</dbReference>
<comment type="subcellular location">
    <subcellularLocation>
        <location evidence="1">Membrane</location>
        <topology evidence="1">Multi-pass membrane protein</topology>
    </subcellularLocation>
</comment>
<evidence type="ECO:0000256" key="4">
    <source>
        <dbReference type="ARBA" id="ARBA00023136"/>
    </source>
</evidence>
<feature type="domain" description="Peptidase S54 rhomboid" evidence="6">
    <location>
        <begin position="88"/>
        <end position="223"/>
    </location>
</feature>
<evidence type="ECO:0000313" key="7">
    <source>
        <dbReference type="EMBL" id="WWE92017.1"/>
    </source>
</evidence>
<accession>A0AAJ6N4C0</accession>
<keyword evidence="3 5" id="KW-1133">Transmembrane helix</keyword>
<keyword evidence="7" id="KW-0645">Protease</keyword>
<sequence>MKIGSLNDGPAARAGRVCLRSTAGPLRERVHEKIPELALERILRTNLPDYQRIPRRSILDKRVVLWERQRFRSSKIRGSTIDDLRALELWRIPVSQLLHARMLHMLFNALWLLLLGHRLERRIGSLRLLLLWLVAGGLATAASPIGVEAPWNVGTGASQALFAFSSCALVLARRQAIGRGYTAAVASTYLAIGLILDLVTAGHPKLGHLAGALLGSLLGAAFLNLPENPTGTTK</sequence>
<feature type="transmembrane region" description="Helical" evidence="5">
    <location>
        <begin position="153"/>
        <end position="172"/>
    </location>
</feature>